<sequence length="390" mass="43228">GAEMAYPPPGEGGNRWASTHAMRRVIRDALEVSLMDYEIRRYFKMGPGEEITPAKRRRMARHKAGHVYLSMVRQMALATTRPGGLEITGFAAFEAPYLTAPDSNLVPHGLLYPIGDQGELVSRAELVERRQELEHLDGNYRGGALPYELGAVQRLGWISFGSTNDANALGYLSPGPGADNGAGVYAPGREGFFGVVVQNIGVHSVFVGGELKTKREVMMFRNVVTNGMGGFVVVRGRRYGPDAELLEVTDVLPQGYFFGGGPLDDKSVYATVGTWSAIEKRVPPKLSDTLTDLANAPVEAFRLGFPRRDWVYMKVGQYIPGGEYVAEVSWMTSREWWEIYGERAHEFARYGFQIPPQPKPFKKRRKVSVRFDKAFVAEVNLPAGQTGDYP</sequence>
<gene>
    <name evidence="1" type="ORF">AT959_14835</name>
</gene>
<accession>A0A133XE85</accession>
<name>A0A133XE85_9RHOO</name>
<organism evidence="1 2">
    <name type="scientific">Dechloromonas denitrificans</name>
    <dbReference type="NCBI Taxonomy" id="281362"/>
    <lineage>
        <taxon>Bacteria</taxon>
        <taxon>Pseudomonadati</taxon>
        <taxon>Pseudomonadota</taxon>
        <taxon>Betaproteobacteria</taxon>
        <taxon>Rhodocyclales</taxon>
        <taxon>Azonexaceae</taxon>
        <taxon>Dechloromonas</taxon>
    </lineage>
</organism>
<reference evidence="1 2" key="1">
    <citation type="submission" date="2015-12" db="EMBL/GenBank/DDBJ databases">
        <title>Nitrous oxide reduction kinetics distinguish bacteria harboring typical versus atypical NosZ.</title>
        <authorList>
            <person name="Yoon S."/>
            <person name="Nissen S."/>
            <person name="Park D."/>
            <person name="Sanford R.A."/>
            <person name="Loeffler F.E."/>
        </authorList>
    </citation>
    <scope>NUCLEOTIDE SEQUENCE [LARGE SCALE GENOMIC DNA]</scope>
    <source>
        <strain evidence="1 2">ATCC BAA-841</strain>
    </source>
</reference>
<keyword evidence="2" id="KW-1185">Reference proteome</keyword>
<proteinExistence type="predicted"/>
<dbReference type="AlphaFoldDB" id="A0A133XE85"/>
<evidence type="ECO:0000313" key="2">
    <source>
        <dbReference type="Proteomes" id="UP000070186"/>
    </source>
</evidence>
<dbReference type="EMBL" id="LODL01000035">
    <property type="protein sequence ID" value="KXB29249.1"/>
    <property type="molecule type" value="Genomic_DNA"/>
</dbReference>
<dbReference type="Proteomes" id="UP000070186">
    <property type="component" value="Unassembled WGS sequence"/>
</dbReference>
<dbReference type="RefSeq" id="WP_205629937.1">
    <property type="nucleotide sequence ID" value="NZ_LODL01000035.1"/>
</dbReference>
<feature type="non-terminal residue" evidence="1">
    <location>
        <position position="1"/>
    </location>
</feature>
<protein>
    <submittedName>
        <fullName evidence="1">Uncharacterized protein</fullName>
    </submittedName>
</protein>
<comment type="caution">
    <text evidence="1">The sequence shown here is derived from an EMBL/GenBank/DDBJ whole genome shotgun (WGS) entry which is preliminary data.</text>
</comment>
<evidence type="ECO:0000313" key="1">
    <source>
        <dbReference type="EMBL" id="KXB29249.1"/>
    </source>
</evidence>